<comment type="caution">
    <text evidence="1">The sequence shown here is derived from an EMBL/GenBank/DDBJ whole genome shotgun (WGS) entry which is preliminary data.</text>
</comment>
<dbReference type="EMBL" id="JBHTLX010000007">
    <property type="protein sequence ID" value="MFD1247202.1"/>
    <property type="molecule type" value="Genomic_DNA"/>
</dbReference>
<dbReference type="Proteomes" id="UP001597229">
    <property type="component" value="Unassembled WGS sequence"/>
</dbReference>
<keyword evidence="2" id="KW-1185">Reference proteome</keyword>
<reference evidence="2" key="1">
    <citation type="journal article" date="2019" name="Int. J. Syst. Evol. Microbiol.">
        <title>The Global Catalogue of Microorganisms (GCM) 10K type strain sequencing project: providing services to taxonomists for standard genome sequencing and annotation.</title>
        <authorList>
            <consortium name="The Broad Institute Genomics Platform"/>
            <consortium name="The Broad Institute Genome Sequencing Center for Infectious Disease"/>
            <person name="Wu L."/>
            <person name="Ma J."/>
        </authorList>
    </citation>
    <scope>NUCLEOTIDE SEQUENCE [LARGE SCALE GENOMIC DNA]</scope>
    <source>
        <strain evidence="2">CCUG 52478</strain>
    </source>
</reference>
<evidence type="ECO:0000313" key="2">
    <source>
        <dbReference type="Proteomes" id="UP001597229"/>
    </source>
</evidence>
<dbReference type="RefSeq" id="WP_367920444.1">
    <property type="nucleotide sequence ID" value="NZ_BAABAC010000032.1"/>
</dbReference>
<proteinExistence type="predicted"/>
<organism evidence="1 2">
    <name type="scientific">Nocardioides ginsengisoli</name>
    <dbReference type="NCBI Taxonomy" id="363868"/>
    <lineage>
        <taxon>Bacteria</taxon>
        <taxon>Bacillati</taxon>
        <taxon>Actinomycetota</taxon>
        <taxon>Actinomycetes</taxon>
        <taxon>Propionibacteriales</taxon>
        <taxon>Nocardioidaceae</taxon>
        <taxon>Nocardioides</taxon>
    </lineage>
</organism>
<accession>A0ABW3VXN9</accession>
<gene>
    <name evidence="1" type="ORF">ACFQ3F_05325</name>
</gene>
<sequence>MRTDPWPGQGRSSYVLAHAALCEGRADDAVALARMTVQEAQEAYDLYALWLVRLPDLLAGRGVADEDLLGARAESARVAAALDRGWRDYGILIDRFVAVVSASSADGAADLLDQARSTWLAAHDPATDQLAGLLALAARRLGEAAVGSLWDDLLGHYYAAIADTYDPATRPWDRSLERLGLDIFEAVRGHLTGPRRDGSFEVREESDRWVLEFAPCGSGGRTYPSEAATERDAREFTQGEHDWAWRTRGVCLYCVHCCQLQQRAPIERLGFPLRVIEPPVRASEGAPGRDRCRWSLYKDPALVPAHAYSDVGAVPPVDAPLSRP</sequence>
<name>A0ABW3VXN9_9ACTN</name>
<protein>
    <submittedName>
        <fullName evidence="1">Uncharacterized protein</fullName>
    </submittedName>
</protein>
<evidence type="ECO:0000313" key="1">
    <source>
        <dbReference type="EMBL" id="MFD1247202.1"/>
    </source>
</evidence>